<evidence type="ECO:0008006" key="5">
    <source>
        <dbReference type="Google" id="ProtNLM"/>
    </source>
</evidence>
<keyword evidence="1" id="KW-0880">Kelch repeat</keyword>
<keyword evidence="2" id="KW-0677">Repeat</keyword>
<dbReference type="GeneID" id="136820668"/>
<sequence>MSISLAFINGNSVPEKRSGHVAVFHKGLLIVFGGYGDNRDDASDEFLYFKSIWCYSVEASQWTRHNSKGTLPEKNTGACAAVIGKELFLFGGYLQSRGHSNQLSSLDLTTFTWKDLNDRTTGVTPSSRDKFGCWIDGQNIIYFGGFGHPPENWSKVKGDFCFEEFPLAWSHGTGWNNHLHILDTSLLIWSQPKGSGSVPSPRAAFSTTQIGRKCFLFGGRFKEHRRNDLYVLDSKSFHWTQLEPIGDSPSGRSWHVMENVSHNHLFIYGGFDNEGNALKDTWIYNISQNTWSELKTASKNLDIFAPRMWHTACKTDSPGEVLIFGGCINSIVDVVDRAKHTNTVSVFRFSPLSLRRQCLDFIMSNIVKYSGSVMELPQSLRRDIRHRSLALGLRSPNGHGKLISNCQMM</sequence>
<keyword evidence="4" id="KW-1185">Reference proteome</keyword>
<dbReference type="AlphaFoldDB" id="A0A7M5UUL4"/>
<name>A0A7M5UUL4_9CNID</name>
<dbReference type="PANTHER" id="PTHR46228">
    <property type="entry name" value="KELCH DOMAIN-CONTAINING PROTEIN"/>
    <property type="match status" value="1"/>
</dbReference>
<dbReference type="PANTHER" id="PTHR46228:SF2">
    <property type="entry name" value="KELCH REPEAT PROTEIN (AFU_ORTHOLOGUE AFUA_4G14350)"/>
    <property type="match status" value="1"/>
</dbReference>
<dbReference type="RefSeq" id="XP_066932967.1">
    <property type="nucleotide sequence ID" value="XM_067076866.1"/>
</dbReference>
<dbReference type="Pfam" id="PF24681">
    <property type="entry name" value="Kelch_KLHDC2_KLHL20_DRC7"/>
    <property type="match status" value="2"/>
</dbReference>
<evidence type="ECO:0000256" key="2">
    <source>
        <dbReference type="ARBA" id="ARBA00022737"/>
    </source>
</evidence>
<accession>A0A7M5UUL4</accession>
<dbReference type="SUPFAM" id="SSF117281">
    <property type="entry name" value="Kelch motif"/>
    <property type="match status" value="2"/>
</dbReference>
<protein>
    <recommendedName>
        <fullName evidence="5">Kelch domain containing protein</fullName>
    </recommendedName>
</protein>
<evidence type="ECO:0000313" key="3">
    <source>
        <dbReference type="EnsemblMetazoa" id="CLYHEMP006059.1"/>
    </source>
</evidence>
<dbReference type="Proteomes" id="UP000594262">
    <property type="component" value="Unplaced"/>
</dbReference>
<dbReference type="InterPro" id="IPR015915">
    <property type="entry name" value="Kelch-typ_b-propeller"/>
</dbReference>
<dbReference type="OrthoDB" id="10251809at2759"/>
<dbReference type="Gene3D" id="2.120.10.80">
    <property type="entry name" value="Kelch-type beta propeller"/>
    <property type="match status" value="2"/>
</dbReference>
<evidence type="ECO:0000256" key="1">
    <source>
        <dbReference type="ARBA" id="ARBA00022441"/>
    </source>
</evidence>
<dbReference type="EnsemblMetazoa" id="CLYHEMT006059.1">
    <property type="protein sequence ID" value="CLYHEMP006059.1"/>
    <property type="gene ID" value="CLYHEMG006059"/>
</dbReference>
<evidence type="ECO:0000313" key="4">
    <source>
        <dbReference type="Proteomes" id="UP000594262"/>
    </source>
</evidence>
<reference evidence="3" key="1">
    <citation type="submission" date="2021-01" db="UniProtKB">
        <authorList>
            <consortium name="EnsemblMetazoa"/>
        </authorList>
    </citation>
    <scope>IDENTIFICATION</scope>
</reference>
<organism evidence="3 4">
    <name type="scientific">Clytia hemisphaerica</name>
    <dbReference type="NCBI Taxonomy" id="252671"/>
    <lineage>
        <taxon>Eukaryota</taxon>
        <taxon>Metazoa</taxon>
        <taxon>Cnidaria</taxon>
        <taxon>Hydrozoa</taxon>
        <taxon>Hydroidolina</taxon>
        <taxon>Leptothecata</taxon>
        <taxon>Obeliida</taxon>
        <taxon>Clytiidae</taxon>
        <taxon>Clytia</taxon>
    </lineage>
</organism>
<proteinExistence type="predicted"/>